<dbReference type="PANTHER" id="PTHR41260:SF1">
    <property type="entry name" value="PROTEIN ECSC"/>
    <property type="match status" value="1"/>
</dbReference>
<name>A0A1U7M772_TISCR</name>
<dbReference type="OrthoDB" id="1705901at2"/>
<evidence type="ECO:0000313" key="1">
    <source>
        <dbReference type="EMBL" id="OLS03162.1"/>
    </source>
</evidence>
<dbReference type="Pfam" id="PF12787">
    <property type="entry name" value="EcsC"/>
    <property type="match status" value="1"/>
</dbReference>
<sequence length="238" mass="27853">MIDKYDRYALRELERWKNRMRKSPSIINRASKGVQKKLNSILPEKYHEIVTLAIKNMVKIVLTGSKYITKKSYPPMSLEKREKLVREKLKFYRNTAMIEGIGTGAGGILMALADFPLLLTIKIKFLYDIATIYGFDITDYRERLYILNIFQLAFSSQEKGNRVFSNMENWEEYSKNLPEDLNVEEWREFQQEYRDYLDLAKLLQMLPGVGAVVGGYTNSKLLNKLGETAMNAYRMRLM</sequence>
<accession>A0A1U7M772</accession>
<reference evidence="1 2" key="1">
    <citation type="submission" date="2016-02" db="EMBL/GenBank/DDBJ databases">
        <title>Genome sequence of Tissierella creatinophila DSM 6911.</title>
        <authorList>
            <person name="Poehlein A."/>
            <person name="Daniel R."/>
        </authorList>
    </citation>
    <scope>NUCLEOTIDE SEQUENCE [LARGE SCALE GENOMIC DNA]</scope>
    <source>
        <strain evidence="1 2">DSM 6911</strain>
    </source>
</reference>
<dbReference type="AlphaFoldDB" id="A0A1U7M772"/>
<dbReference type="Proteomes" id="UP000186112">
    <property type="component" value="Unassembled WGS sequence"/>
</dbReference>
<evidence type="ECO:0000313" key="2">
    <source>
        <dbReference type="Proteomes" id="UP000186112"/>
    </source>
</evidence>
<keyword evidence="2" id="KW-1185">Reference proteome</keyword>
<dbReference type="InterPro" id="IPR024787">
    <property type="entry name" value="EcsC"/>
</dbReference>
<dbReference type="EMBL" id="LTDM01000011">
    <property type="protein sequence ID" value="OLS03162.1"/>
    <property type="molecule type" value="Genomic_DNA"/>
</dbReference>
<gene>
    <name evidence="1" type="ORF">TICRE_08630</name>
</gene>
<organism evidence="1 2">
    <name type="scientific">Tissierella creatinophila DSM 6911</name>
    <dbReference type="NCBI Taxonomy" id="1123403"/>
    <lineage>
        <taxon>Bacteria</taxon>
        <taxon>Bacillati</taxon>
        <taxon>Bacillota</taxon>
        <taxon>Tissierellia</taxon>
        <taxon>Tissierellales</taxon>
        <taxon>Tissierellaceae</taxon>
        <taxon>Tissierella</taxon>
    </lineage>
</organism>
<dbReference type="RefSeq" id="WP_143583050.1">
    <property type="nucleotide sequence ID" value="NZ_LTDM01000011.1"/>
</dbReference>
<comment type="caution">
    <text evidence="1">The sequence shown here is derived from an EMBL/GenBank/DDBJ whole genome shotgun (WGS) entry which is preliminary data.</text>
</comment>
<protein>
    <submittedName>
        <fullName evidence="1">EcsC protein family protein</fullName>
    </submittedName>
</protein>
<proteinExistence type="predicted"/>
<dbReference type="PANTHER" id="PTHR41260">
    <property type="entry name" value="PROTEIN ECSC"/>
    <property type="match status" value="1"/>
</dbReference>